<dbReference type="EMBL" id="JAATEO010000038">
    <property type="protein sequence ID" value="NJP35272.1"/>
    <property type="molecule type" value="Genomic_DNA"/>
</dbReference>
<keyword evidence="2" id="KW-0964">Secreted</keyword>
<dbReference type="NCBIfam" id="TIGR01643">
    <property type="entry name" value="YD_repeat_2x"/>
    <property type="match status" value="1"/>
</dbReference>
<dbReference type="SUPFAM" id="SSF51294">
    <property type="entry name" value="Hedgehog/intein (Hint) domain"/>
    <property type="match status" value="1"/>
</dbReference>
<evidence type="ECO:0000313" key="7">
    <source>
        <dbReference type="Proteomes" id="UP000783871"/>
    </source>
</evidence>
<keyword evidence="3" id="KW-0843">Virulence</keyword>
<dbReference type="Pfam" id="PF05593">
    <property type="entry name" value="RHS_repeat"/>
    <property type="match status" value="1"/>
</dbReference>
<protein>
    <recommendedName>
        <fullName evidence="5">Hint domain-containing protein</fullName>
    </recommendedName>
</protein>
<comment type="caution">
    <text evidence="6">The sequence shown here is derived from an EMBL/GenBank/DDBJ whole genome shotgun (WGS) entry which is preliminary data.</text>
</comment>
<dbReference type="PANTHER" id="PTHR32305">
    <property type="match status" value="1"/>
</dbReference>
<organism evidence="6 7">
    <name type="scientific">Micromonospora thermarum</name>
    <dbReference type="NCBI Taxonomy" id="2720024"/>
    <lineage>
        <taxon>Bacteria</taxon>
        <taxon>Bacillati</taxon>
        <taxon>Actinomycetota</taxon>
        <taxon>Actinomycetes</taxon>
        <taxon>Micromonosporales</taxon>
        <taxon>Micromonosporaceae</taxon>
        <taxon>Micromonospora</taxon>
    </lineage>
</organism>
<dbReference type="InterPro" id="IPR022385">
    <property type="entry name" value="Rhs_assc_core"/>
</dbReference>
<dbReference type="Gene3D" id="2.170.16.10">
    <property type="entry name" value="Hedgehog/Intein (Hint) domain"/>
    <property type="match status" value="1"/>
</dbReference>
<evidence type="ECO:0000313" key="6">
    <source>
        <dbReference type="EMBL" id="NJP35272.1"/>
    </source>
</evidence>
<evidence type="ECO:0000256" key="1">
    <source>
        <dbReference type="ARBA" id="ARBA00004613"/>
    </source>
</evidence>
<dbReference type="PROSITE" id="PS50817">
    <property type="entry name" value="INTEIN_N_TER"/>
    <property type="match status" value="1"/>
</dbReference>
<sequence>MDRTGAVLTDRVRRLLAGGVAVALTVGLTLVVPAGVSPATAGGDPQADPRWREKRMAAWPDVPDTPTTPGREQKPAAVPQPPRLPSVTLPAPVWPTAGSAVISIPGGGGADRSSAAAPGGLRVEVSRAGGASAAPAPVGARLDVLDRSAAKAAGVEGLLLRLRPEAGSGRIQLRVDYSKFAYAYGGDWASRLRLVRLPDCAATTPKRAACRTGTLVESRNDIAARTVDATVTLTGGTADRAGRTGGESTASAASVESTGALFALSAGTSGSGGDWSATPLSSSASWQVSAQTGDFSWSYPLRVPPSVGGPAPQLSLSYSSSSVDGRVASTNNQSSWVGDGWDLWPGYVERKYVPCAEDDTTGANNVGHETGDLCWKSDNATISLNGEASELVKDKVTGTWRFKNDNGSKVERLTGAWNSDNDTEYWKVTGTDGTQYFFGRDKRSATDPQGLYSAWDVPVFGNHPNEPCYQASFAASYCTQTWRWNLDYVVDPRGNTMTYIYSRELNYYGRNLNQAASRYVRGGWLTAIEYGERSGSEASTTAPMRIEFGTGERCLSNCSSLTEATKANWPDVPFDLICDSSTTCPNVVSPAFFTRKRLTVVTTRVWNGTGYDNADTWTMAHRFPPPGDGLSNPVLWLHTIEHKGVRGPAGTEVTLPKVTFQEVQLANRVDTAGGDAGTAMMRHRIAGIDNGTGGRISVNYDPADCSPSSLPSTPESNTRRCLPVYWTPEGASTPILEYFHRYRVDKVTADSDPAVPGDGEVVTDYVYGDAPAWHYDDSELIEPKYRTWSEFRGYGTVDVLVGGPGNQSKTRYRYFRGMHGDHLPGGSRQVQVDGINDHDRYAGFLREQITYNGATGPELTATVNTPWLSTETATGADGTKAFLLGTGTSETRTTAPALTGGVRRTKTVTTFDQTYGMAEKVDDQGDTTTGDDDLCTTYEYARNTNLHIVNTVSRTETLSVACGGTPSRPGDVVSDTRSYYDGSTTFGAAPTKGLVTKTEEVKSYSGTTPVYVTTSTAGYDTHGRVTSAADALGRTTTTTYTPASGGPLTQTIVKSPDPDGTGVLTTHDTTTDLDPAFGAPRKVTDANGKITEASYDALGRLLKVWLPGRATALTPNLEYSYLVRTNGPNAVTTKKLIHNGSQLSSVALFDGLLRPRQTQAAAVGDNGGRVITDTRYDARGLVTATNHEYHDLGAPGTDLFIPSTTVPGRTEYLYDGAGRATNDIFLKQGVEQWRTITSYGGDRVTVDPPTGGTATTTISDARGRTSQLWQYLGDAPTGTHQDITYRYDHAGRLASVTDPAGNQWTYGYNLRGQQTTATDPDRGQTISTYDDAGQLTTTRDVGRDLTLAYNYDNLGRKTEVRDTSATGRLHAKWDYDTLAEGQLTSSTRYDGTAQYTTAVTSYDNAYRPLGQSVTLPTTDAPTGEGIIGKTYTTNYTYTVDGQPETLAFESTGNLGAETVTTYYDAASMPEWMAGGIGWGAYVAGSTWSAFGQPTLLDLGNTYFQHVTYDYETGTNRLKNQRLLRQNATGNDLDATYDHDKTGNITSIINRAAGVAVDAQCFTYDGLRRLTNAWTPANATCPTPTVAGLGGPAPYWTSYTYDAVGNRDIETRHAAAGNTVRDYSYPTPGSARPHAVTQISETGPAGARTYQYAYDPAGNTTCRPAGTASNTCPTGTGSHTLTWNAEGRVQSATADGKASSYVYTADGERLIRRENGVTTVYLPGGQELRLTVATGATSTTRYYTFAGQTVAVRTGTGLAGVSTLISDHHGTASLSIANTTNVLTRRYSEPFGNPRGANPTWPGDHGFLDKPADATGLTNIGAREYDPTTGRFISVDPIMDLTDPQQWHGYAYANNNPTTFSDPSGLINIEGNTQSEGGQIGYQTGGGVVVTGQPLNLPKPPPPPGGDVIAGDENYQLTMTSGALYLNGVPVPTGPSVGELAKALVGFCEGDGRVHCEQSLGCAYVYVEDCADVWKWGALDVMRGALSGEYGYAYDRALYGSFWQAMQEGWIRFGWDGGGAGLGTFMGKGYKSGSCGHNSFSGDTEVLMADGSTKPIKDIRVGDLVWATDPETGEEGPREVTHLWVHDDQMVDLRVDRGDLTTTEDHPFWNETDQQWQESQDLDAGDLLRTTGGKVEVIGLDWNALQRGLAYNLTVADIHTYYVMAGNTPVLVHNCGGQTLYRSDTRPPSEIFETGFAPRGNNMDVLEHASGWSRDSGFVATTTSERVAIGRGGYVYEVRADGINVNKAFPGNPFSHELEVAVPGRIGPECIVSCRLPNGTRVANPNYGGS</sequence>
<dbReference type="Gene3D" id="2.180.10.10">
    <property type="entry name" value="RHS repeat-associated core"/>
    <property type="match status" value="2"/>
</dbReference>
<dbReference type="Pfam" id="PF03534">
    <property type="entry name" value="SpvB"/>
    <property type="match status" value="1"/>
</dbReference>
<dbReference type="InterPro" id="IPR006141">
    <property type="entry name" value="Intein_N"/>
</dbReference>
<dbReference type="PANTHER" id="PTHR32305:SF17">
    <property type="entry name" value="TRNA NUCLEASE WAPA"/>
    <property type="match status" value="1"/>
</dbReference>
<dbReference type="NCBIfam" id="TIGR01443">
    <property type="entry name" value="intein_Cterm"/>
    <property type="match status" value="1"/>
</dbReference>
<dbReference type="InterPro" id="IPR036844">
    <property type="entry name" value="Hint_dom_sf"/>
</dbReference>
<dbReference type="SUPFAM" id="SSF56399">
    <property type="entry name" value="ADP-ribosylation"/>
    <property type="match status" value="1"/>
</dbReference>
<reference evidence="6 7" key="1">
    <citation type="submission" date="2020-03" db="EMBL/GenBank/DDBJ databases">
        <title>WGS of actinomycetes isolated from Thailand.</title>
        <authorList>
            <person name="Thawai C."/>
        </authorList>
    </citation>
    <scope>NUCLEOTIDE SEQUENCE [LARGE SCALE GENOMIC DNA]</scope>
    <source>
        <strain evidence="6 7">HSS6-12</strain>
    </source>
</reference>
<feature type="domain" description="Hint" evidence="5">
    <location>
        <begin position="2036"/>
        <end position="2131"/>
    </location>
</feature>
<evidence type="ECO:0000259" key="5">
    <source>
        <dbReference type="SMART" id="SM00306"/>
    </source>
</evidence>
<dbReference type="RefSeq" id="WP_168003618.1">
    <property type="nucleotide sequence ID" value="NZ_JAATEO010000038.1"/>
</dbReference>
<proteinExistence type="predicted"/>
<dbReference type="InterPro" id="IPR050708">
    <property type="entry name" value="T6SS_VgrG/RHS"/>
</dbReference>
<dbReference type="Pfam" id="PF22596">
    <property type="entry name" value="Scabin-like"/>
    <property type="match status" value="1"/>
</dbReference>
<dbReference type="Proteomes" id="UP000783871">
    <property type="component" value="Unassembled WGS sequence"/>
</dbReference>
<dbReference type="SMART" id="SM00306">
    <property type="entry name" value="HintN"/>
    <property type="match status" value="1"/>
</dbReference>
<accession>A0ABX0ZDG8</accession>
<dbReference type="PROSITE" id="PS50818">
    <property type="entry name" value="INTEIN_C_TER"/>
    <property type="match status" value="1"/>
</dbReference>
<dbReference type="InterPro" id="IPR006530">
    <property type="entry name" value="YD"/>
</dbReference>
<evidence type="ECO:0000256" key="3">
    <source>
        <dbReference type="ARBA" id="ARBA00023026"/>
    </source>
</evidence>
<evidence type="ECO:0000256" key="4">
    <source>
        <dbReference type="SAM" id="MobiDB-lite"/>
    </source>
</evidence>
<feature type="region of interest" description="Disordered" evidence="4">
    <location>
        <begin position="1038"/>
        <end position="1057"/>
    </location>
</feature>
<dbReference type="Gene3D" id="3.90.210.10">
    <property type="entry name" value="Heat-Labile Enterotoxin, subunit A"/>
    <property type="match status" value="1"/>
</dbReference>
<dbReference type="Pfam" id="PF07591">
    <property type="entry name" value="PT-HINT"/>
    <property type="match status" value="1"/>
</dbReference>
<dbReference type="InterPro" id="IPR054695">
    <property type="entry name" value="Pierisin-like_dom"/>
</dbReference>
<gene>
    <name evidence="6" type="ORF">HCJ94_25675</name>
</gene>
<dbReference type="InterPro" id="IPR003587">
    <property type="entry name" value="Hint_dom_N"/>
</dbReference>
<dbReference type="InterPro" id="IPR030934">
    <property type="entry name" value="Intein_C"/>
</dbReference>
<keyword evidence="7" id="KW-1185">Reference proteome</keyword>
<name>A0ABX0ZDG8_9ACTN</name>
<comment type="subcellular location">
    <subcellularLocation>
        <location evidence="1">Secreted</location>
    </subcellularLocation>
</comment>
<feature type="region of interest" description="Disordered" evidence="4">
    <location>
        <begin position="58"/>
        <end position="85"/>
    </location>
</feature>
<dbReference type="InterPro" id="IPR003284">
    <property type="entry name" value="Sal_SpvB"/>
</dbReference>
<dbReference type="NCBIfam" id="TIGR03696">
    <property type="entry name" value="Rhs_assc_core"/>
    <property type="match status" value="1"/>
</dbReference>
<dbReference type="CDD" id="cd00081">
    <property type="entry name" value="Hint"/>
    <property type="match status" value="1"/>
</dbReference>
<evidence type="ECO:0000256" key="2">
    <source>
        <dbReference type="ARBA" id="ARBA00022525"/>
    </source>
</evidence>
<dbReference type="InterPro" id="IPR031325">
    <property type="entry name" value="RHS_repeat"/>
</dbReference>